<dbReference type="Gene3D" id="3.30.450.30">
    <property type="entry name" value="Dynein light chain 2a, cytoplasmic"/>
    <property type="match status" value="1"/>
</dbReference>
<dbReference type="InterPro" id="IPR002885">
    <property type="entry name" value="PPR_rpt"/>
</dbReference>
<keyword evidence="1" id="KW-0677">Repeat</keyword>
<proteinExistence type="predicted"/>
<dbReference type="GO" id="GO:0009451">
    <property type="term" value="P:RNA modification"/>
    <property type="evidence" value="ECO:0007669"/>
    <property type="project" value="InterPro"/>
</dbReference>
<dbReference type="Pfam" id="PF00235">
    <property type="entry name" value="Profilin"/>
    <property type="match status" value="1"/>
</dbReference>
<evidence type="ECO:0000256" key="1">
    <source>
        <dbReference type="ARBA" id="ARBA00022737"/>
    </source>
</evidence>
<reference evidence="3" key="1">
    <citation type="submission" date="2019-11" db="EMBL/GenBank/DDBJ databases">
        <authorList>
            <person name="Liu Y."/>
            <person name="Hou J."/>
            <person name="Li T.-Q."/>
            <person name="Guan C.-H."/>
            <person name="Wu X."/>
            <person name="Wu H.-Z."/>
            <person name="Ling F."/>
            <person name="Zhang R."/>
            <person name="Shi X.-G."/>
            <person name="Ren J.-P."/>
            <person name="Chen E.-F."/>
            <person name="Sun J.-M."/>
        </authorList>
    </citation>
    <scope>NUCLEOTIDE SEQUENCE</scope>
    <source>
        <strain evidence="3">Adult_tree_wgs_1</strain>
        <tissue evidence="3">Leaves</tissue>
    </source>
</reference>
<keyword evidence="4" id="KW-1185">Reference proteome</keyword>
<dbReference type="InterPro" id="IPR046960">
    <property type="entry name" value="PPR_At4g14850-like_plant"/>
</dbReference>
<organism evidence="3 4">
    <name type="scientific">Rhododendron simsii</name>
    <name type="common">Sims's rhododendron</name>
    <dbReference type="NCBI Taxonomy" id="118357"/>
    <lineage>
        <taxon>Eukaryota</taxon>
        <taxon>Viridiplantae</taxon>
        <taxon>Streptophyta</taxon>
        <taxon>Embryophyta</taxon>
        <taxon>Tracheophyta</taxon>
        <taxon>Spermatophyta</taxon>
        <taxon>Magnoliopsida</taxon>
        <taxon>eudicotyledons</taxon>
        <taxon>Gunneridae</taxon>
        <taxon>Pentapetalae</taxon>
        <taxon>asterids</taxon>
        <taxon>Ericales</taxon>
        <taxon>Ericaceae</taxon>
        <taxon>Ericoideae</taxon>
        <taxon>Rhodoreae</taxon>
        <taxon>Rhododendron</taxon>
    </lineage>
</organism>
<dbReference type="NCBIfam" id="TIGR00756">
    <property type="entry name" value="PPR"/>
    <property type="match status" value="1"/>
</dbReference>
<dbReference type="InterPro" id="IPR011990">
    <property type="entry name" value="TPR-like_helical_dom_sf"/>
</dbReference>
<comment type="caution">
    <text evidence="3">The sequence shown here is derived from an EMBL/GenBank/DDBJ whole genome shotgun (WGS) entry which is preliminary data.</text>
</comment>
<evidence type="ECO:0000313" key="3">
    <source>
        <dbReference type="EMBL" id="KAF7148734.1"/>
    </source>
</evidence>
<dbReference type="PROSITE" id="PS51375">
    <property type="entry name" value="PPR"/>
    <property type="match status" value="1"/>
</dbReference>
<dbReference type="EMBL" id="WJXA01000003">
    <property type="protein sequence ID" value="KAF7148734.1"/>
    <property type="molecule type" value="Genomic_DNA"/>
</dbReference>
<dbReference type="Proteomes" id="UP000626092">
    <property type="component" value="Unassembled WGS sequence"/>
</dbReference>
<dbReference type="GO" id="GO:0003779">
    <property type="term" value="F:actin binding"/>
    <property type="evidence" value="ECO:0007669"/>
    <property type="project" value="InterPro"/>
</dbReference>
<dbReference type="Pfam" id="PF01535">
    <property type="entry name" value="PPR"/>
    <property type="match status" value="2"/>
</dbReference>
<evidence type="ECO:0000313" key="4">
    <source>
        <dbReference type="Proteomes" id="UP000626092"/>
    </source>
</evidence>
<feature type="repeat" description="PPR" evidence="2">
    <location>
        <begin position="99"/>
        <end position="133"/>
    </location>
</feature>
<protein>
    <recommendedName>
        <fullName evidence="5">Pentatricopeptide repeat-containing protein</fullName>
    </recommendedName>
</protein>
<dbReference type="GO" id="GO:0003723">
    <property type="term" value="F:RNA binding"/>
    <property type="evidence" value="ECO:0007669"/>
    <property type="project" value="InterPro"/>
</dbReference>
<dbReference type="Gene3D" id="1.25.40.10">
    <property type="entry name" value="Tetratricopeptide repeat domain"/>
    <property type="match status" value="2"/>
</dbReference>
<gene>
    <name evidence="3" type="ORF">RHSIM_Rhsim03G0016300</name>
</gene>
<dbReference type="OrthoDB" id="747253at2759"/>
<dbReference type="AlphaFoldDB" id="A0A834HCS4"/>
<sequence>MLHPLPLRTTHQQTQLQIPLNNPLSNQFNFEQNNRNISNLLLSLTRSRTLPKGLQVHAHIIKTRFQAIPLISHHLINFYSKTQLPLDSQQVFEETQVKSSTTWSSVISCFTQNELPCAAIEFFHQMLGFGVRPDDHIFPSALKASRMLSWREFGRSVHCLALKTGFDGDVFVGSSMVDMYAKCGEIRDARTVFNGMPVCHHGYCLRSLSYVSSLRQDVLLSRDAASDSAYHVMGHIGLWFFKPEEITAIMNDFAEPGTLAPTGLYLGGTKYTVIDPRRSRGCHKRKES</sequence>
<evidence type="ECO:0000256" key="2">
    <source>
        <dbReference type="PROSITE-ProRule" id="PRU00708"/>
    </source>
</evidence>
<dbReference type="PANTHER" id="PTHR47926">
    <property type="entry name" value="PENTATRICOPEPTIDE REPEAT-CONTAINING PROTEIN"/>
    <property type="match status" value="1"/>
</dbReference>
<dbReference type="InterPro" id="IPR036140">
    <property type="entry name" value="PFN_sf"/>
</dbReference>
<accession>A0A834HCS4</accession>
<evidence type="ECO:0008006" key="5">
    <source>
        <dbReference type="Google" id="ProtNLM"/>
    </source>
</evidence>
<dbReference type="SUPFAM" id="SSF55770">
    <property type="entry name" value="Profilin (actin-binding protein)"/>
    <property type="match status" value="1"/>
</dbReference>
<dbReference type="InterPro" id="IPR048278">
    <property type="entry name" value="PFN"/>
</dbReference>
<name>A0A834HCS4_RHOSS</name>